<name>A0A4R7EMX6_9FLAO</name>
<organism evidence="1 2">
    <name type="scientific">Myroides indicus</name>
    <dbReference type="NCBI Taxonomy" id="1323422"/>
    <lineage>
        <taxon>Bacteria</taxon>
        <taxon>Pseudomonadati</taxon>
        <taxon>Bacteroidota</taxon>
        <taxon>Flavobacteriia</taxon>
        <taxon>Flavobacteriales</taxon>
        <taxon>Flavobacteriaceae</taxon>
        <taxon>Myroides</taxon>
    </lineage>
</organism>
<proteinExistence type="predicted"/>
<protein>
    <submittedName>
        <fullName evidence="1">Uncharacterized protein</fullName>
    </submittedName>
</protein>
<accession>A0A4R7EMX6</accession>
<comment type="caution">
    <text evidence="1">The sequence shown here is derived from an EMBL/GenBank/DDBJ whole genome shotgun (WGS) entry which is preliminary data.</text>
</comment>
<dbReference type="RefSeq" id="WP_133713522.1">
    <property type="nucleotide sequence ID" value="NZ_SOAG01000031.1"/>
</dbReference>
<evidence type="ECO:0000313" key="1">
    <source>
        <dbReference type="EMBL" id="TDS52421.1"/>
    </source>
</evidence>
<keyword evidence="2" id="KW-1185">Reference proteome</keyword>
<dbReference type="AlphaFoldDB" id="A0A4R7EMX6"/>
<gene>
    <name evidence="1" type="ORF">C8P70_13112</name>
</gene>
<reference evidence="1 2" key="1">
    <citation type="submission" date="2019-03" db="EMBL/GenBank/DDBJ databases">
        <title>Genomic Encyclopedia of Archaeal and Bacterial Type Strains, Phase II (KMG-II): from individual species to whole genera.</title>
        <authorList>
            <person name="Goeker M."/>
        </authorList>
    </citation>
    <scope>NUCLEOTIDE SEQUENCE [LARGE SCALE GENOMIC DNA]</scope>
    <source>
        <strain evidence="1 2">DSM 28213</strain>
    </source>
</reference>
<sequence>MEFTTIEMELLFKGIEKRMSTIDDFGNRLKEETKHYKDLLELSKRLKNQEKLSTTLRSIIKGITKSELMKTVEDFQKNIYNSDDLELLCIAKLEKKQLEELYTVELLYNKVHPKKEHKSLTKNYLYPYYSLNEKPYSKMYYSISGEKVYKVGIPINQQYLLKINLDSNEKCTFEIDKISEGKRIYMYIGTNEEVLKLLERYEQKYLLSNRMLFIKAVLKQTINN</sequence>
<dbReference type="EMBL" id="SOAG01000031">
    <property type="protein sequence ID" value="TDS52421.1"/>
    <property type="molecule type" value="Genomic_DNA"/>
</dbReference>
<dbReference type="Proteomes" id="UP000295215">
    <property type="component" value="Unassembled WGS sequence"/>
</dbReference>
<evidence type="ECO:0000313" key="2">
    <source>
        <dbReference type="Proteomes" id="UP000295215"/>
    </source>
</evidence>